<dbReference type="EMBL" id="ML179282">
    <property type="protein sequence ID" value="THU92347.1"/>
    <property type="molecule type" value="Genomic_DNA"/>
</dbReference>
<protein>
    <recommendedName>
        <fullName evidence="3">F-box domain-containing protein</fullName>
    </recommendedName>
</protein>
<dbReference type="SUPFAM" id="SSF52047">
    <property type="entry name" value="RNI-like"/>
    <property type="match status" value="1"/>
</dbReference>
<dbReference type="AlphaFoldDB" id="A0A4S8LSA2"/>
<dbReference type="Proteomes" id="UP000297245">
    <property type="component" value="Unassembled WGS sequence"/>
</dbReference>
<reference evidence="1 2" key="1">
    <citation type="journal article" date="2019" name="Nat. Ecol. Evol.">
        <title>Megaphylogeny resolves global patterns of mushroom evolution.</title>
        <authorList>
            <person name="Varga T."/>
            <person name="Krizsan K."/>
            <person name="Foldi C."/>
            <person name="Dima B."/>
            <person name="Sanchez-Garcia M."/>
            <person name="Sanchez-Ramirez S."/>
            <person name="Szollosi G.J."/>
            <person name="Szarkandi J.G."/>
            <person name="Papp V."/>
            <person name="Albert L."/>
            <person name="Andreopoulos W."/>
            <person name="Angelini C."/>
            <person name="Antonin V."/>
            <person name="Barry K.W."/>
            <person name="Bougher N.L."/>
            <person name="Buchanan P."/>
            <person name="Buyck B."/>
            <person name="Bense V."/>
            <person name="Catcheside P."/>
            <person name="Chovatia M."/>
            <person name="Cooper J."/>
            <person name="Damon W."/>
            <person name="Desjardin D."/>
            <person name="Finy P."/>
            <person name="Geml J."/>
            <person name="Haridas S."/>
            <person name="Hughes K."/>
            <person name="Justo A."/>
            <person name="Karasinski D."/>
            <person name="Kautmanova I."/>
            <person name="Kiss B."/>
            <person name="Kocsube S."/>
            <person name="Kotiranta H."/>
            <person name="LaButti K.M."/>
            <person name="Lechner B.E."/>
            <person name="Liimatainen K."/>
            <person name="Lipzen A."/>
            <person name="Lukacs Z."/>
            <person name="Mihaltcheva S."/>
            <person name="Morgado L.N."/>
            <person name="Niskanen T."/>
            <person name="Noordeloos M.E."/>
            <person name="Ohm R.A."/>
            <person name="Ortiz-Santana B."/>
            <person name="Ovrebo C."/>
            <person name="Racz N."/>
            <person name="Riley R."/>
            <person name="Savchenko A."/>
            <person name="Shiryaev A."/>
            <person name="Soop K."/>
            <person name="Spirin V."/>
            <person name="Szebenyi C."/>
            <person name="Tomsovsky M."/>
            <person name="Tulloss R.E."/>
            <person name="Uehling J."/>
            <person name="Grigoriev I.V."/>
            <person name="Vagvolgyi C."/>
            <person name="Papp T."/>
            <person name="Martin F.M."/>
            <person name="Miettinen O."/>
            <person name="Hibbett D.S."/>
            <person name="Nagy L.G."/>
        </authorList>
    </citation>
    <scope>NUCLEOTIDE SEQUENCE [LARGE SCALE GENOMIC DNA]</scope>
    <source>
        <strain evidence="1 2">CBS 962.96</strain>
    </source>
</reference>
<evidence type="ECO:0000313" key="1">
    <source>
        <dbReference type="EMBL" id="THU92347.1"/>
    </source>
</evidence>
<keyword evidence="2" id="KW-1185">Reference proteome</keyword>
<organism evidence="1 2">
    <name type="scientific">Dendrothele bispora (strain CBS 962.96)</name>
    <dbReference type="NCBI Taxonomy" id="1314807"/>
    <lineage>
        <taxon>Eukaryota</taxon>
        <taxon>Fungi</taxon>
        <taxon>Dikarya</taxon>
        <taxon>Basidiomycota</taxon>
        <taxon>Agaricomycotina</taxon>
        <taxon>Agaricomycetes</taxon>
        <taxon>Agaricomycetidae</taxon>
        <taxon>Agaricales</taxon>
        <taxon>Agaricales incertae sedis</taxon>
        <taxon>Dendrothele</taxon>
    </lineage>
</organism>
<dbReference type="Gene3D" id="3.80.10.10">
    <property type="entry name" value="Ribonuclease Inhibitor"/>
    <property type="match status" value="1"/>
</dbReference>
<name>A0A4S8LSA2_DENBC</name>
<sequence length="215" mass="24476">MDLEDWARQCFERSHPRLVDIHLDILGEEPRTSLSKAIKSVLMMHMDRIRSLTMSGDTNTYGPLLTLIASLHHATHLEHLDLEHLDLSWFPDSLTTYSSSSIRMDNVIYAGVVLPNLRSQKLKRTRILFPLERLTSVDIHFILPDEDSFRQMAHMCPTLERLTLRSLHPLENPLPSGAPPIPMPSLRFLSVEFTKSAWGNSPHKSILSILSAPNL</sequence>
<dbReference type="InterPro" id="IPR032675">
    <property type="entry name" value="LRR_dom_sf"/>
</dbReference>
<evidence type="ECO:0008006" key="3">
    <source>
        <dbReference type="Google" id="ProtNLM"/>
    </source>
</evidence>
<accession>A0A4S8LSA2</accession>
<dbReference type="OrthoDB" id="3048040at2759"/>
<evidence type="ECO:0000313" key="2">
    <source>
        <dbReference type="Proteomes" id="UP000297245"/>
    </source>
</evidence>
<proteinExistence type="predicted"/>
<gene>
    <name evidence="1" type="ORF">K435DRAFT_211282</name>
</gene>